<dbReference type="EMBL" id="CATQJL010000316">
    <property type="protein sequence ID" value="CAJ0605042.1"/>
    <property type="molecule type" value="Genomic_DNA"/>
</dbReference>
<accession>A0AA36H6U7</accession>
<keyword evidence="3" id="KW-1185">Reference proteome</keyword>
<organism evidence="2 3">
    <name type="scientific">Cylicocyclus nassatus</name>
    <name type="common">Nematode worm</name>
    <dbReference type="NCBI Taxonomy" id="53992"/>
    <lineage>
        <taxon>Eukaryota</taxon>
        <taxon>Metazoa</taxon>
        <taxon>Ecdysozoa</taxon>
        <taxon>Nematoda</taxon>
        <taxon>Chromadorea</taxon>
        <taxon>Rhabditida</taxon>
        <taxon>Rhabditina</taxon>
        <taxon>Rhabditomorpha</taxon>
        <taxon>Strongyloidea</taxon>
        <taxon>Strongylidae</taxon>
        <taxon>Cylicocyclus</taxon>
    </lineage>
</organism>
<name>A0AA36H6U7_CYLNA</name>
<comment type="caution">
    <text evidence="2">The sequence shown here is derived from an EMBL/GenBank/DDBJ whole genome shotgun (WGS) entry which is preliminary data.</text>
</comment>
<evidence type="ECO:0000313" key="2">
    <source>
        <dbReference type="EMBL" id="CAJ0605042.1"/>
    </source>
</evidence>
<feature type="region of interest" description="Disordered" evidence="1">
    <location>
        <begin position="208"/>
        <end position="382"/>
    </location>
</feature>
<protein>
    <submittedName>
        <fullName evidence="2">Uncharacterized protein</fullName>
    </submittedName>
</protein>
<gene>
    <name evidence="2" type="ORF">CYNAS_LOCUS17025</name>
</gene>
<reference evidence="2" key="1">
    <citation type="submission" date="2023-07" db="EMBL/GenBank/DDBJ databases">
        <authorList>
            <consortium name="CYATHOMIX"/>
        </authorList>
    </citation>
    <scope>NUCLEOTIDE SEQUENCE</scope>
    <source>
        <strain evidence="2">N/A</strain>
    </source>
</reference>
<evidence type="ECO:0000313" key="3">
    <source>
        <dbReference type="Proteomes" id="UP001176961"/>
    </source>
</evidence>
<dbReference type="Proteomes" id="UP001176961">
    <property type="component" value="Unassembled WGS sequence"/>
</dbReference>
<feature type="compositionally biased region" description="Basic and acidic residues" evidence="1">
    <location>
        <begin position="261"/>
        <end position="277"/>
    </location>
</feature>
<dbReference type="AlphaFoldDB" id="A0AA36H6U7"/>
<proteinExistence type="predicted"/>
<evidence type="ECO:0000256" key="1">
    <source>
        <dbReference type="SAM" id="MobiDB-lite"/>
    </source>
</evidence>
<sequence>MLSFVQKHLQSLLKVYNKNAVHDTFRQFTQAFIKLYKRLVSTQEAEKPMRLYIFLFLVQTETVLSKQKIEQCVNLDYTYYLHRYRCPHFGERDGDGAFASSGSYATLVNDYLHGSLNMTPSYPLKHVACALNNQVKIPKGCGFTYFTVTYKSRQDLQRFADAIKNEMEEATKAHRKRGETIYFFLGCANAGNSKVTCAAYYVNAKKRNKEKCSTQKTGRKAPEQEESRVPPPTAGAESVALAPPSAEREPPKHSLPINSPGDRESVRTPPKEEESLEKGPSGGITEENGQLGLRSPTGPEESGPLNQSLPARPPEEGELDQQSPLTGSLGIETGSHYSSPTEKGEPGEPDSEMHKAGGPTPVIKDKGENHQGLNGGISTEAL</sequence>
<feature type="compositionally biased region" description="Basic and acidic residues" evidence="1">
    <location>
        <begin position="342"/>
        <end position="355"/>
    </location>
</feature>